<dbReference type="OrthoDB" id="6620093at2"/>
<organism evidence="4 5">
    <name type="scientific">Gordonia crocea</name>
    <dbReference type="NCBI Taxonomy" id="589162"/>
    <lineage>
        <taxon>Bacteria</taxon>
        <taxon>Bacillati</taxon>
        <taxon>Actinomycetota</taxon>
        <taxon>Actinomycetes</taxon>
        <taxon>Mycobacteriales</taxon>
        <taxon>Gordoniaceae</taxon>
        <taxon>Gordonia</taxon>
    </lineage>
</organism>
<dbReference type="CDD" id="cd03784">
    <property type="entry name" value="GT1_Gtf-like"/>
    <property type="match status" value="1"/>
</dbReference>
<dbReference type="Pfam" id="PF06722">
    <property type="entry name" value="EryCIII-like_C"/>
    <property type="match status" value="1"/>
</dbReference>
<evidence type="ECO:0000256" key="2">
    <source>
        <dbReference type="SAM" id="MobiDB-lite"/>
    </source>
</evidence>
<feature type="compositionally biased region" description="Polar residues" evidence="2">
    <location>
        <begin position="354"/>
        <end position="372"/>
    </location>
</feature>
<dbReference type="GO" id="GO:0008194">
    <property type="term" value="F:UDP-glycosyltransferase activity"/>
    <property type="evidence" value="ECO:0007669"/>
    <property type="project" value="InterPro"/>
</dbReference>
<dbReference type="Gene3D" id="3.40.50.2000">
    <property type="entry name" value="Glycogen Phosphorylase B"/>
    <property type="match status" value="2"/>
</dbReference>
<comment type="caution">
    <text evidence="4">The sequence shown here is derived from an EMBL/GenBank/DDBJ whole genome shotgun (WGS) entry which is preliminary data.</text>
</comment>
<evidence type="ECO:0000256" key="1">
    <source>
        <dbReference type="ARBA" id="ARBA00022679"/>
    </source>
</evidence>
<evidence type="ECO:0000259" key="3">
    <source>
        <dbReference type="Pfam" id="PF06722"/>
    </source>
</evidence>
<proteinExistence type="predicted"/>
<keyword evidence="1 4" id="KW-0808">Transferase</keyword>
<dbReference type="InterPro" id="IPR010610">
    <property type="entry name" value="EryCIII-like_C"/>
</dbReference>
<dbReference type="InterPro" id="IPR002213">
    <property type="entry name" value="UDP_glucos_trans"/>
</dbReference>
<dbReference type="GO" id="GO:0016758">
    <property type="term" value="F:hexosyltransferase activity"/>
    <property type="evidence" value="ECO:0007669"/>
    <property type="project" value="UniProtKB-ARBA"/>
</dbReference>
<evidence type="ECO:0000313" key="5">
    <source>
        <dbReference type="Proteomes" id="UP000444980"/>
    </source>
</evidence>
<feature type="domain" description="Erythromycin biosynthesis protein CIII-like C-terminal" evidence="3">
    <location>
        <begin position="209"/>
        <end position="339"/>
    </location>
</feature>
<dbReference type="PANTHER" id="PTHR21015">
    <property type="entry name" value="UDP-N-ACETYLGLUCOSAMINE--N-ACETYLMURAMYL-(PENTAPEPTIDE) PYROPHOSPHORYL-UNDECAPRENOL N-ACETYLGLUCOSAMINE TRANSFERASE 1"/>
    <property type="match status" value="1"/>
</dbReference>
<dbReference type="Proteomes" id="UP000444980">
    <property type="component" value="Unassembled WGS sequence"/>
</dbReference>
<dbReference type="SUPFAM" id="SSF53756">
    <property type="entry name" value="UDP-Glycosyltransferase/glycogen phosphorylase"/>
    <property type="match status" value="1"/>
</dbReference>
<name>A0A7M3STW6_9ACTN</name>
<accession>A0A7M3STW6</accession>
<dbReference type="AlphaFoldDB" id="A0A7M3STW6"/>
<gene>
    <name evidence="4" type="ORF">nbrc107697_01290</name>
</gene>
<dbReference type="RefSeq" id="WP_161925609.1">
    <property type="nucleotide sequence ID" value="NZ_BJOU01000001.1"/>
</dbReference>
<dbReference type="EMBL" id="BJOU01000001">
    <property type="protein sequence ID" value="GED96090.1"/>
    <property type="molecule type" value="Genomic_DNA"/>
</dbReference>
<sequence>MSRILFLTWDGGGNLPPAVGVAHVLRRHGHDVAFLGHRRQADYFAREGLRFSAYPTAHDFDVAHPNAPWGVLKVFTDRALGRDAVARAGADPWDLVVVDCYLFGAMAALREAGIAYVTFEHTFDGYLRSAAHGPLGMMVRLRGLSPLALIDAGRSVITPTLPSLDAGHAAHVRHTGPVVSGSPATPAEPTVLISLSTVGFSALTRTWQRVLDAVADLPARVIMTTGPSLDTAALRVPDAVEVHPWLAHSEVMPEVSVVLTHGGHATAMVALAHDLPMLVLPVDAKTDQPTIGATLSRSGAAITLSRRSPASRIRAALETLLADGPHRDAAARLGADIRAMRGAETAAAHLESLATETAQSRQATQPPQSRTR</sequence>
<keyword evidence="5" id="KW-1185">Reference proteome</keyword>
<feature type="region of interest" description="Disordered" evidence="2">
    <location>
        <begin position="352"/>
        <end position="372"/>
    </location>
</feature>
<dbReference type="PANTHER" id="PTHR21015:SF22">
    <property type="entry name" value="GLYCOSYLTRANSFERASE"/>
    <property type="match status" value="1"/>
</dbReference>
<reference evidence="5" key="1">
    <citation type="submission" date="2019-06" db="EMBL/GenBank/DDBJ databases">
        <title>Gordonia isolated from sludge of a wastewater treatment plant.</title>
        <authorList>
            <person name="Tamura T."/>
            <person name="Aoyama K."/>
            <person name="Kang Y."/>
            <person name="Saito S."/>
            <person name="Akiyama N."/>
            <person name="Yazawa K."/>
            <person name="Gonoi T."/>
            <person name="Mikami Y."/>
        </authorList>
    </citation>
    <scope>NUCLEOTIDE SEQUENCE [LARGE SCALE GENOMIC DNA]</scope>
    <source>
        <strain evidence="5">NBRC 107697</strain>
    </source>
</reference>
<protein>
    <submittedName>
        <fullName evidence="4">Glycosyl transferase</fullName>
    </submittedName>
</protein>
<evidence type="ECO:0000313" key="4">
    <source>
        <dbReference type="EMBL" id="GED96090.1"/>
    </source>
</evidence>